<keyword evidence="2" id="KW-1185">Reference proteome</keyword>
<dbReference type="EMBL" id="WHZV01000005">
    <property type="protein sequence ID" value="NEG55464.1"/>
    <property type="molecule type" value="Genomic_DNA"/>
</dbReference>
<evidence type="ECO:0000313" key="1">
    <source>
        <dbReference type="EMBL" id="NEG55464.1"/>
    </source>
</evidence>
<protein>
    <submittedName>
        <fullName evidence="1">Major capsid protein E</fullName>
    </submittedName>
</protein>
<dbReference type="Proteomes" id="UP000483293">
    <property type="component" value="Unassembled WGS sequence"/>
</dbReference>
<evidence type="ECO:0000313" key="2">
    <source>
        <dbReference type="Proteomes" id="UP000483293"/>
    </source>
</evidence>
<dbReference type="RefSeq" id="WP_163197199.1">
    <property type="nucleotide sequence ID" value="NZ_WHZV01000005.1"/>
</dbReference>
<dbReference type="AlphaFoldDB" id="A0A6L9SSK3"/>
<proteinExistence type="predicted"/>
<name>A0A6L9SSK3_9BIFI</name>
<comment type="caution">
    <text evidence="1">The sequence shown here is derived from an EMBL/GenBank/DDBJ whole genome shotgun (WGS) entry which is preliminary data.</text>
</comment>
<dbReference type="InterPro" id="IPR053738">
    <property type="entry name" value="Lambda_capsid_assembly"/>
</dbReference>
<sequence>MALDKDIFPPSEATEVAQSGFDYVNGLTPFSKVFPMKSNDGEWVASWTPNLPTLATKAMQRRALDAEIGHTSMKSQTAEQHTGLIALSGKDHITERDMAKHANDKQFIHDTAELKTEHLGQTAGVTLELERINAMMNAKITVKENGLNVTYSFERPAKQHDQVPGVLWSDAKADPVADVQAWIETMRKNKGRVPHAVLTTSKVIDALRTNESFRTEISGMDIEHSKARLSRDEVLSVLATQLGLTEVRMIDLMYEDLELDGGFKMDVDTTTLIPDKTFIMFPSYNDATLGFTADGPTAEAQNSEFEINKTVNEGLIGALISHQAPSNYDIWVNGTALPILQDAVSTFKANVL</sequence>
<accession>A0A6L9SSK3</accession>
<reference evidence="1 2" key="1">
    <citation type="submission" date="2019-10" db="EMBL/GenBank/DDBJ databases">
        <title>Bifidobacterium from non-human primates.</title>
        <authorList>
            <person name="Modesto M."/>
        </authorList>
    </citation>
    <scope>NUCLEOTIDE SEQUENCE [LARGE SCALE GENOMIC DNA]</scope>
    <source>
        <strain evidence="1 2">SMA15</strain>
    </source>
</reference>
<organism evidence="1 2">
    <name type="scientific">Bifidobacterium platyrrhinorum</name>
    <dbReference type="NCBI Taxonomy" id="2661628"/>
    <lineage>
        <taxon>Bacteria</taxon>
        <taxon>Bacillati</taxon>
        <taxon>Actinomycetota</taxon>
        <taxon>Actinomycetes</taxon>
        <taxon>Bifidobacteriales</taxon>
        <taxon>Bifidobacteriaceae</taxon>
        <taxon>Bifidobacterium</taxon>
    </lineage>
</organism>
<dbReference type="Gene3D" id="3.90.1690.10">
    <property type="entry name" value="phage-related protein like domain"/>
    <property type="match status" value="1"/>
</dbReference>
<gene>
    <name evidence="1" type="ORF">GFD21_06760</name>
</gene>